<name>A0A5N5KU15_9ROSI</name>
<proteinExistence type="predicted"/>
<protein>
    <submittedName>
        <fullName evidence="2">Uncharacterized protein</fullName>
    </submittedName>
</protein>
<feature type="compositionally biased region" description="Basic and acidic residues" evidence="1">
    <location>
        <begin position="46"/>
        <end position="59"/>
    </location>
</feature>
<organism evidence="2 3">
    <name type="scientific">Salix brachista</name>
    <dbReference type="NCBI Taxonomy" id="2182728"/>
    <lineage>
        <taxon>Eukaryota</taxon>
        <taxon>Viridiplantae</taxon>
        <taxon>Streptophyta</taxon>
        <taxon>Embryophyta</taxon>
        <taxon>Tracheophyta</taxon>
        <taxon>Spermatophyta</taxon>
        <taxon>Magnoliopsida</taxon>
        <taxon>eudicotyledons</taxon>
        <taxon>Gunneridae</taxon>
        <taxon>Pentapetalae</taxon>
        <taxon>rosids</taxon>
        <taxon>fabids</taxon>
        <taxon>Malpighiales</taxon>
        <taxon>Salicaceae</taxon>
        <taxon>Saliceae</taxon>
        <taxon>Salix</taxon>
    </lineage>
</organism>
<dbReference type="Pfam" id="PF12609">
    <property type="entry name" value="DUF3774"/>
    <property type="match status" value="1"/>
</dbReference>
<comment type="caution">
    <text evidence="2">The sequence shown here is derived from an EMBL/GenBank/DDBJ whole genome shotgun (WGS) entry which is preliminary data.</text>
</comment>
<gene>
    <name evidence="2" type="ORF">DKX38_017021</name>
</gene>
<accession>A0A5N5KU15</accession>
<sequence>MSYFIRNSMEAGLAGIEGQNSHDSKSNSTFQSWNSRKKSYFSGGSGDRDGESKRKQTEESFQRVMYMSCWTQGC</sequence>
<dbReference type="Proteomes" id="UP000326939">
    <property type="component" value="Chromosome 11"/>
</dbReference>
<keyword evidence="3" id="KW-1185">Reference proteome</keyword>
<reference evidence="3" key="1">
    <citation type="journal article" date="2019" name="Gigascience">
        <title>De novo genome assembly of the endangered Acer yangbiense, a plant species with extremely small populations endemic to Yunnan Province, China.</title>
        <authorList>
            <person name="Yang J."/>
            <person name="Wariss H.M."/>
            <person name="Tao L."/>
            <person name="Zhang R."/>
            <person name="Yun Q."/>
            <person name="Hollingsworth P."/>
            <person name="Dao Z."/>
            <person name="Luo G."/>
            <person name="Guo H."/>
            <person name="Ma Y."/>
            <person name="Sun W."/>
        </authorList>
    </citation>
    <scope>NUCLEOTIDE SEQUENCE [LARGE SCALE GENOMIC DNA]</scope>
    <source>
        <strain evidence="3">cv. br00</strain>
    </source>
</reference>
<evidence type="ECO:0000313" key="3">
    <source>
        <dbReference type="Proteomes" id="UP000326939"/>
    </source>
</evidence>
<dbReference type="AlphaFoldDB" id="A0A5N5KU15"/>
<dbReference type="EMBL" id="VDCV01000011">
    <property type="protein sequence ID" value="KAB5533935.1"/>
    <property type="molecule type" value="Genomic_DNA"/>
</dbReference>
<dbReference type="InterPro" id="IPR022251">
    <property type="entry name" value="DUF3774_wound-induced"/>
</dbReference>
<evidence type="ECO:0000256" key="1">
    <source>
        <dbReference type="SAM" id="MobiDB-lite"/>
    </source>
</evidence>
<feature type="region of interest" description="Disordered" evidence="1">
    <location>
        <begin position="15"/>
        <end position="59"/>
    </location>
</feature>
<evidence type="ECO:0000313" key="2">
    <source>
        <dbReference type="EMBL" id="KAB5533935.1"/>
    </source>
</evidence>